<dbReference type="KEGG" id="glj:GKIL_0608"/>
<keyword evidence="2" id="KW-1185">Reference proteome</keyword>
<evidence type="ECO:0008006" key="3">
    <source>
        <dbReference type="Google" id="ProtNLM"/>
    </source>
</evidence>
<sequence length="74" mass="8744">MDMFDSDHVDLLKLSPSERLLLVQDLWDSLRPEDIPLTQWQKAELDRRKAAYQANPAAGRSWDEVQRQIVERHD</sequence>
<gene>
    <name evidence="1" type="ORF">GKIL_0608</name>
</gene>
<dbReference type="InterPro" id="IPR013406">
    <property type="entry name" value="CHP02574_addiction_mod"/>
</dbReference>
<dbReference type="EMBL" id="CP003587">
    <property type="protein sequence ID" value="AGY56854.1"/>
    <property type="molecule type" value="Genomic_DNA"/>
</dbReference>
<dbReference type="eggNOG" id="ENOG5033AKF">
    <property type="taxonomic scope" value="Bacteria"/>
</dbReference>
<dbReference type="AlphaFoldDB" id="U5QGX9"/>
<proteinExistence type="predicted"/>
<dbReference type="HOGENOM" id="CLU_185169_1_1_3"/>
<dbReference type="STRING" id="1183438.GKIL_0608"/>
<name>U5QGX9_GLOK1</name>
<protein>
    <recommendedName>
        <fullName evidence="3">Addiction module protein</fullName>
    </recommendedName>
</protein>
<dbReference type="NCBIfam" id="TIGR02574">
    <property type="entry name" value="stabl_TIGR02574"/>
    <property type="match status" value="1"/>
</dbReference>
<dbReference type="Proteomes" id="UP000017396">
    <property type="component" value="Chromosome"/>
</dbReference>
<reference evidence="1 2" key="1">
    <citation type="journal article" date="2013" name="PLoS ONE">
        <title>Cultivation and Complete Genome Sequencing of Gloeobacter kilaueensis sp. nov., from a Lava Cave in Kilauea Caldera, Hawai'i.</title>
        <authorList>
            <person name="Saw J.H."/>
            <person name="Schatz M."/>
            <person name="Brown M.V."/>
            <person name="Kunkel D.D."/>
            <person name="Foster J.S."/>
            <person name="Shick H."/>
            <person name="Christensen S."/>
            <person name="Hou S."/>
            <person name="Wan X."/>
            <person name="Donachie S.P."/>
        </authorList>
    </citation>
    <scope>NUCLEOTIDE SEQUENCE [LARGE SCALE GENOMIC DNA]</scope>
    <source>
        <strain evidence="2">JS</strain>
    </source>
</reference>
<dbReference type="PATRIC" id="fig|1183438.3.peg.609"/>
<evidence type="ECO:0000313" key="1">
    <source>
        <dbReference type="EMBL" id="AGY56854.1"/>
    </source>
</evidence>
<evidence type="ECO:0000313" key="2">
    <source>
        <dbReference type="Proteomes" id="UP000017396"/>
    </source>
</evidence>
<dbReference type="Pfam" id="PF09720">
    <property type="entry name" value="Unstab_antitox"/>
    <property type="match status" value="1"/>
</dbReference>
<accession>U5QGX9</accession>
<organism evidence="1 2">
    <name type="scientific">Gloeobacter kilaueensis (strain ATCC BAA-2537 / CCAP 1431/1 / ULC 316 / JS1)</name>
    <dbReference type="NCBI Taxonomy" id="1183438"/>
    <lineage>
        <taxon>Bacteria</taxon>
        <taxon>Bacillati</taxon>
        <taxon>Cyanobacteriota</taxon>
        <taxon>Cyanophyceae</taxon>
        <taxon>Gloeobacterales</taxon>
        <taxon>Gloeobacteraceae</taxon>
        <taxon>Gloeobacter</taxon>
    </lineage>
</organism>